<dbReference type="Pfam" id="PF21666">
    <property type="entry name" value="DUF4246_N"/>
    <property type="match status" value="1"/>
</dbReference>
<dbReference type="Proteomes" id="UP000030143">
    <property type="component" value="Unassembled WGS sequence"/>
</dbReference>
<dbReference type="InterPro" id="IPR049207">
    <property type="entry name" value="DUF4246_N"/>
</dbReference>
<accession>A0A0A2J853</accession>
<dbReference type="PANTHER" id="PTHR33119">
    <property type="entry name" value="IFI3P"/>
    <property type="match status" value="1"/>
</dbReference>
<organism evidence="3 4">
    <name type="scientific">Penicillium expansum</name>
    <name type="common">Blue mold rot fungus</name>
    <dbReference type="NCBI Taxonomy" id="27334"/>
    <lineage>
        <taxon>Eukaryota</taxon>
        <taxon>Fungi</taxon>
        <taxon>Dikarya</taxon>
        <taxon>Ascomycota</taxon>
        <taxon>Pezizomycotina</taxon>
        <taxon>Eurotiomycetes</taxon>
        <taxon>Eurotiomycetidae</taxon>
        <taxon>Eurotiales</taxon>
        <taxon>Aspergillaceae</taxon>
        <taxon>Penicillium</taxon>
    </lineage>
</organism>
<dbReference type="PANTHER" id="PTHR33119:SF1">
    <property type="entry name" value="FE2OG DIOXYGENASE DOMAIN-CONTAINING PROTEIN"/>
    <property type="match status" value="1"/>
</dbReference>
<keyword evidence="4" id="KW-1185">Reference proteome</keyword>
<dbReference type="Pfam" id="PF14033">
    <property type="entry name" value="DUF4246"/>
    <property type="match status" value="1"/>
</dbReference>
<dbReference type="HOGENOM" id="CLU_943752_0_0_1"/>
<comment type="caution">
    <text evidence="3">The sequence shown here is derived from an EMBL/GenBank/DDBJ whole genome shotgun (WGS) entry which is preliminary data.</text>
</comment>
<feature type="domain" description="DUF4246" evidence="1">
    <location>
        <begin position="88"/>
        <end position="271"/>
    </location>
</feature>
<dbReference type="AlphaFoldDB" id="A0A0A2J853"/>
<evidence type="ECO:0000313" key="3">
    <source>
        <dbReference type="EMBL" id="KGO51514.1"/>
    </source>
</evidence>
<dbReference type="GeneID" id="27673751"/>
<evidence type="ECO:0000259" key="1">
    <source>
        <dbReference type="Pfam" id="PF14033"/>
    </source>
</evidence>
<dbReference type="VEuPathDB" id="FungiDB:PEXP_074720"/>
<dbReference type="InterPro" id="IPR049192">
    <property type="entry name" value="DUF4246_C"/>
</dbReference>
<gene>
    <name evidence="3" type="ORF">PEX2_010550</name>
</gene>
<sequence length="271" mass="30665">MASQNAQLPGFSLPLNFAPRRMFPSALQYEDLDMDIGRINVHQDVVMMRIINAFTEMPDWHSKIYESDDGALKELLRQTAGGEDVTPKMTSWIIKELQWKAENLLKTGYTFFLDPGVFKSDSMITASTTKALKEASRSLGPARGNSPPESKKMIFNPVEPSICPVIYGRTLTLPDQTIGVDDCVDKGQGVLLPIPLEEQAYDQLDNQTFDPAYDQAFYTSWLGRSKKVKPFSRRFQWLPCDVALGEDETCHITSYINNIPPWENRGLYETI</sequence>
<name>A0A0A2J853_PENEN</name>
<feature type="domain" description="DUF4246" evidence="2">
    <location>
        <begin position="8"/>
        <end position="66"/>
    </location>
</feature>
<dbReference type="EMBL" id="JQFZ01000285">
    <property type="protein sequence ID" value="KGO51514.1"/>
    <property type="molecule type" value="Genomic_DNA"/>
</dbReference>
<dbReference type="InterPro" id="IPR025340">
    <property type="entry name" value="DUF4246"/>
</dbReference>
<protein>
    <submittedName>
        <fullName evidence="3">Uncharacterized protein</fullName>
    </submittedName>
</protein>
<evidence type="ECO:0000313" key="4">
    <source>
        <dbReference type="Proteomes" id="UP000030143"/>
    </source>
</evidence>
<proteinExistence type="predicted"/>
<evidence type="ECO:0000259" key="2">
    <source>
        <dbReference type="Pfam" id="PF21666"/>
    </source>
</evidence>
<dbReference type="RefSeq" id="XP_016594442.1">
    <property type="nucleotide sequence ID" value="XM_016738332.1"/>
</dbReference>
<reference evidence="3 4" key="1">
    <citation type="journal article" date="2015" name="Mol. Plant Microbe Interact.">
        <title>Genome, transcriptome, and functional analyses of Penicillium expansum provide new insights into secondary metabolism and pathogenicity.</title>
        <authorList>
            <person name="Ballester A.R."/>
            <person name="Marcet-Houben M."/>
            <person name="Levin E."/>
            <person name="Sela N."/>
            <person name="Selma-Lazaro C."/>
            <person name="Carmona L."/>
            <person name="Wisniewski M."/>
            <person name="Droby S."/>
            <person name="Gonzalez-Candelas L."/>
            <person name="Gabaldon T."/>
        </authorList>
    </citation>
    <scope>NUCLEOTIDE SEQUENCE [LARGE SCALE GENOMIC DNA]</scope>
    <source>
        <strain evidence="3 4">MD-8</strain>
    </source>
</reference>